<keyword evidence="6" id="KW-0418">Kinase</keyword>
<name>A0A4R0KTD1_9ACTN</name>
<accession>A0A4R0KTD1</accession>
<gene>
    <name evidence="12" type="ORF">E0H73_12575</name>
</gene>
<dbReference type="InterPro" id="IPR036890">
    <property type="entry name" value="HATPase_C_sf"/>
</dbReference>
<dbReference type="EC" id="2.7.13.3" evidence="2"/>
<comment type="caution">
    <text evidence="12">The sequence shown here is derived from an EMBL/GenBank/DDBJ whole genome shotgun (WGS) entry which is preliminary data.</text>
</comment>
<keyword evidence="3" id="KW-0597">Phosphoprotein</keyword>
<dbReference type="Pfam" id="PF07730">
    <property type="entry name" value="HisKA_3"/>
    <property type="match status" value="1"/>
</dbReference>
<dbReference type="AlphaFoldDB" id="A0A4R0KTD1"/>
<evidence type="ECO:0000256" key="10">
    <source>
        <dbReference type="SAM" id="Phobius"/>
    </source>
</evidence>
<keyword evidence="13" id="KW-1185">Reference proteome</keyword>
<reference evidence="12 13" key="1">
    <citation type="submission" date="2019-02" db="EMBL/GenBank/DDBJ databases">
        <title>Kribbella capetownensis sp. nov. and Kribbella speibonae sp. nov., isolated from soil.</title>
        <authorList>
            <person name="Curtis S.M."/>
            <person name="Norton I."/>
            <person name="Everest G.J."/>
            <person name="Meyers P.R."/>
        </authorList>
    </citation>
    <scope>NUCLEOTIDE SEQUENCE [LARGE SCALE GENOMIC DNA]</scope>
    <source>
        <strain evidence="12 13">NRRL B-24813</strain>
    </source>
</reference>
<dbReference type="Gene3D" id="1.20.5.1930">
    <property type="match status" value="1"/>
</dbReference>
<protein>
    <recommendedName>
        <fullName evidence="2">histidine kinase</fullName>
        <ecNumber evidence="2">2.7.13.3</ecNumber>
    </recommendedName>
</protein>
<dbReference type="InterPro" id="IPR050482">
    <property type="entry name" value="Sensor_HK_TwoCompSys"/>
</dbReference>
<keyword evidence="10" id="KW-0812">Transmembrane</keyword>
<comment type="catalytic activity">
    <reaction evidence="1">
        <text>ATP + protein L-histidine = ADP + protein N-phospho-L-histidine.</text>
        <dbReference type="EC" id="2.7.13.3"/>
    </reaction>
</comment>
<evidence type="ECO:0000256" key="1">
    <source>
        <dbReference type="ARBA" id="ARBA00000085"/>
    </source>
</evidence>
<evidence type="ECO:0000313" key="13">
    <source>
        <dbReference type="Proteomes" id="UP000291144"/>
    </source>
</evidence>
<dbReference type="SUPFAM" id="SSF55874">
    <property type="entry name" value="ATPase domain of HSP90 chaperone/DNA topoisomerase II/histidine kinase"/>
    <property type="match status" value="1"/>
</dbReference>
<feature type="transmembrane region" description="Helical" evidence="10">
    <location>
        <begin position="56"/>
        <end position="73"/>
    </location>
</feature>
<evidence type="ECO:0000313" key="12">
    <source>
        <dbReference type="EMBL" id="TCC63287.1"/>
    </source>
</evidence>
<dbReference type="GO" id="GO:0000155">
    <property type="term" value="F:phosphorelay sensor kinase activity"/>
    <property type="evidence" value="ECO:0007669"/>
    <property type="project" value="InterPro"/>
</dbReference>
<dbReference type="Proteomes" id="UP000291144">
    <property type="component" value="Unassembled WGS sequence"/>
</dbReference>
<dbReference type="OrthoDB" id="227596at2"/>
<dbReference type="CDD" id="cd16917">
    <property type="entry name" value="HATPase_UhpB-NarQ-NarX-like"/>
    <property type="match status" value="1"/>
</dbReference>
<keyword evidence="7" id="KW-0067">ATP-binding</keyword>
<dbReference type="InterPro" id="IPR011712">
    <property type="entry name" value="Sig_transdc_His_kin_sub3_dim/P"/>
</dbReference>
<organism evidence="12 13">
    <name type="scientific">Kribbella pittospori</name>
    <dbReference type="NCBI Taxonomy" id="722689"/>
    <lineage>
        <taxon>Bacteria</taxon>
        <taxon>Bacillati</taxon>
        <taxon>Actinomycetota</taxon>
        <taxon>Actinomycetes</taxon>
        <taxon>Propionibacteriales</taxon>
        <taxon>Kribbellaceae</taxon>
        <taxon>Kribbella</taxon>
    </lineage>
</organism>
<feature type="domain" description="Signal transduction histidine kinase subgroup 3 dimerisation and phosphoacceptor" evidence="11">
    <location>
        <begin position="172"/>
        <end position="234"/>
    </location>
</feature>
<dbReference type="PANTHER" id="PTHR24421">
    <property type="entry name" value="NITRATE/NITRITE SENSOR PROTEIN NARX-RELATED"/>
    <property type="match status" value="1"/>
</dbReference>
<keyword evidence="10" id="KW-1133">Transmembrane helix</keyword>
<sequence length="366" mass="38850">MRRLEQAAVVALVLAVVVVPTAIHGWPTTVLGNVFTALLVVGGLALVWWRTHPRAVAVVGGLVYLLTAVLGDYGWFPDPSFAVLALLTAVTALGWSGRAASVAALGLAAYLFVLWLVLGDTSGTALVMFSAPGFLAGTVLRLRRETADRLAERGRELEEERELYAELALRHERARIASELHDIVGHAISVMVIQAAAGQRLLDHDPVRAKEVFAAIAESARQGRDDLRRLVDLLGGTEVSGPDLSLIEEVVTRAAHGGLDVSCRFEGEYDGLAAPTAHIAFRVVQESLTNALRHAPGAAVRVLVNGSDRALTVSVENDHSTQEPPGLSGTGHGLVGLRERVQDLDGHLLAGPTSCGGWQVQATLPN</sequence>
<keyword evidence="5" id="KW-0547">Nucleotide-binding</keyword>
<evidence type="ECO:0000256" key="9">
    <source>
        <dbReference type="SAM" id="Coils"/>
    </source>
</evidence>
<evidence type="ECO:0000256" key="3">
    <source>
        <dbReference type="ARBA" id="ARBA00022553"/>
    </source>
</evidence>
<feature type="transmembrane region" description="Helical" evidence="10">
    <location>
        <begin position="30"/>
        <end position="49"/>
    </location>
</feature>
<dbReference type="RefSeq" id="WP_131354154.1">
    <property type="nucleotide sequence ID" value="NZ_SJKB01000003.1"/>
</dbReference>
<feature type="coiled-coil region" evidence="9">
    <location>
        <begin position="147"/>
        <end position="177"/>
    </location>
</feature>
<evidence type="ECO:0000256" key="6">
    <source>
        <dbReference type="ARBA" id="ARBA00022777"/>
    </source>
</evidence>
<dbReference type="EMBL" id="SJKB01000003">
    <property type="protein sequence ID" value="TCC63287.1"/>
    <property type="molecule type" value="Genomic_DNA"/>
</dbReference>
<feature type="transmembrane region" description="Helical" evidence="10">
    <location>
        <begin position="79"/>
        <end position="95"/>
    </location>
</feature>
<evidence type="ECO:0000256" key="4">
    <source>
        <dbReference type="ARBA" id="ARBA00022679"/>
    </source>
</evidence>
<keyword evidence="9" id="KW-0175">Coiled coil</keyword>
<dbReference type="GO" id="GO:0016020">
    <property type="term" value="C:membrane"/>
    <property type="evidence" value="ECO:0007669"/>
    <property type="project" value="InterPro"/>
</dbReference>
<dbReference type="GO" id="GO:0046983">
    <property type="term" value="F:protein dimerization activity"/>
    <property type="evidence" value="ECO:0007669"/>
    <property type="project" value="InterPro"/>
</dbReference>
<keyword evidence="10" id="KW-0472">Membrane</keyword>
<keyword evidence="4" id="KW-0808">Transferase</keyword>
<proteinExistence type="predicted"/>
<evidence type="ECO:0000256" key="5">
    <source>
        <dbReference type="ARBA" id="ARBA00022741"/>
    </source>
</evidence>
<dbReference type="PANTHER" id="PTHR24421:SF10">
    <property type="entry name" value="NITRATE_NITRITE SENSOR PROTEIN NARQ"/>
    <property type="match status" value="1"/>
</dbReference>
<keyword evidence="8" id="KW-0902">Two-component regulatory system</keyword>
<dbReference type="Gene3D" id="3.30.565.10">
    <property type="entry name" value="Histidine kinase-like ATPase, C-terminal domain"/>
    <property type="match status" value="1"/>
</dbReference>
<dbReference type="GO" id="GO:0005524">
    <property type="term" value="F:ATP binding"/>
    <property type="evidence" value="ECO:0007669"/>
    <property type="project" value="UniProtKB-KW"/>
</dbReference>
<feature type="transmembrane region" description="Helical" evidence="10">
    <location>
        <begin position="7"/>
        <end position="24"/>
    </location>
</feature>
<evidence type="ECO:0000256" key="7">
    <source>
        <dbReference type="ARBA" id="ARBA00022840"/>
    </source>
</evidence>
<evidence type="ECO:0000256" key="8">
    <source>
        <dbReference type="ARBA" id="ARBA00023012"/>
    </source>
</evidence>
<evidence type="ECO:0000259" key="11">
    <source>
        <dbReference type="Pfam" id="PF07730"/>
    </source>
</evidence>
<evidence type="ECO:0000256" key="2">
    <source>
        <dbReference type="ARBA" id="ARBA00012438"/>
    </source>
</evidence>